<dbReference type="EMBL" id="JAGTIS010000018">
    <property type="protein sequence ID" value="MBT8768937.1"/>
    <property type="molecule type" value="Genomic_DNA"/>
</dbReference>
<keyword evidence="2 4" id="KW-0378">Hydrolase</keyword>
<dbReference type="SUPFAM" id="SSF75005">
    <property type="entry name" value="Arabinanase/levansucrase/invertase"/>
    <property type="match status" value="1"/>
</dbReference>
<dbReference type="RefSeq" id="WP_215380087.1">
    <property type="nucleotide sequence ID" value="NZ_JAGTIS010000018.1"/>
</dbReference>
<evidence type="ECO:0000256" key="4">
    <source>
        <dbReference type="RuleBase" id="RU361187"/>
    </source>
</evidence>
<organism evidence="5 6">
    <name type="scientific">Metapseudomonas boanensis</name>
    <dbReference type="NCBI Taxonomy" id="2822138"/>
    <lineage>
        <taxon>Bacteria</taxon>
        <taxon>Pseudomonadati</taxon>
        <taxon>Pseudomonadota</taxon>
        <taxon>Gammaproteobacteria</taxon>
        <taxon>Pseudomonadales</taxon>
        <taxon>Pseudomonadaceae</taxon>
        <taxon>Metapseudomonas</taxon>
    </lineage>
</organism>
<comment type="similarity">
    <text evidence="1 4">Belongs to the glycosyl hydrolase 43 family.</text>
</comment>
<dbReference type="InterPro" id="IPR006710">
    <property type="entry name" value="Glyco_hydro_43"/>
</dbReference>
<keyword evidence="3 4" id="KW-0326">Glycosidase</keyword>
<accession>A0ABS5XML6</accession>
<sequence>MDTYFNNETQMKKQALGLLLIALLSGCSEPQKPFRNADAIADHGELFCFEHGINEFDLAMDGNDYLLFSHEFDTGDTKVRRATTVDGLAQAVPVSVLPGRFPTVFQADGRWHAWVYDATAGMTDHYVADRWDGPYQRLQNTGIRAADWHVRRNPADGLYYATYKSIDSLFAGLARAEDPAGPWEDLGWIFDEQPRAGWHSYEEADPAIFFRKGHAYVLFAGWNTRSPATDGGLQRIGVVELDMKRFRVKGPATILIEPKQAWQRRGNSTKVFNPVFMETPQGERIFYAHNPSARGICAGFGVADVVK</sequence>
<protein>
    <submittedName>
        <fullName evidence="5">Family 43 glycosylhydrolase</fullName>
    </submittedName>
</protein>
<keyword evidence="6" id="KW-1185">Reference proteome</keyword>
<dbReference type="Gene3D" id="2.115.10.20">
    <property type="entry name" value="Glycosyl hydrolase domain, family 43"/>
    <property type="match status" value="1"/>
</dbReference>
<evidence type="ECO:0000313" key="5">
    <source>
        <dbReference type="EMBL" id="MBT8768937.1"/>
    </source>
</evidence>
<dbReference type="Pfam" id="PF04616">
    <property type="entry name" value="Glyco_hydro_43"/>
    <property type="match status" value="1"/>
</dbReference>
<dbReference type="InterPro" id="IPR023296">
    <property type="entry name" value="Glyco_hydro_beta-prop_sf"/>
</dbReference>
<evidence type="ECO:0000256" key="1">
    <source>
        <dbReference type="ARBA" id="ARBA00009865"/>
    </source>
</evidence>
<proteinExistence type="inferred from homology"/>
<reference evidence="5 6" key="1">
    <citation type="submission" date="2021-04" db="EMBL/GenBank/DDBJ databases">
        <title>Pseudomonas boanensis sp. nov., a bacterium isolated from river water used for household purposes in Boane District, Mozambique.</title>
        <authorList>
            <person name="Nicklasson M."/>
            <person name="Martin-Rodriguez A.J."/>
            <person name="Thorell K."/>
            <person name="Neves L."/>
            <person name="Mussagy A."/>
            <person name="Rydberg H.A."/>
            <person name="Hernroth B."/>
            <person name="Svensson-Stadler L."/>
            <person name="Sjoling A."/>
        </authorList>
    </citation>
    <scope>NUCLEOTIDE SEQUENCE [LARGE SCALE GENOMIC DNA]</scope>
    <source>
        <strain evidence="5 6">DB1</strain>
    </source>
</reference>
<gene>
    <name evidence="5" type="ORF">J7302_22785</name>
</gene>
<comment type="caution">
    <text evidence="5">The sequence shown here is derived from an EMBL/GenBank/DDBJ whole genome shotgun (WGS) entry which is preliminary data.</text>
</comment>
<dbReference type="Proteomes" id="UP001519667">
    <property type="component" value="Unassembled WGS sequence"/>
</dbReference>
<evidence type="ECO:0000313" key="6">
    <source>
        <dbReference type="Proteomes" id="UP001519667"/>
    </source>
</evidence>
<name>A0ABS5XML6_9GAMM</name>
<evidence type="ECO:0000256" key="3">
    <source>
        <dbReference type="ARBA" id="ARBA00023295"/>
    </source>
</evidence>
<evidence type="ECO:0000256" key="2">
    <source>
        <dbReference type="ARBA" id="ARBA00022801"/>
    </source>
</evidence>